<keyword evidence="8" id="KW-0472">Membrane</keyword>
<comment type="caution">
    <text evidence="11">The sequence shown here is derived from an EMBL/GenBank/DDBJ whole genome shotgun (WGS) entry which is preliminary data.</text>
</comment>
<evidence type="ECO:0000256" key="10">
    <source>
        <dbReference type="SAM" id="SignalP"/>
    </source>
</evidence>
<evidence type="ECO:0000256" key="1">
    <source>
        <dbReference type="ARBA" id="ARBA00004167"/>
    </source>
</evidence>
<dbReference type="Proteomes" id="UP000584880">
    <property type="component" value="Unassembled WGS sequence"/>
</dbReference>
<dbReference type="EC" id="2.4.1.17" evidence="3"/>
<comment type="similarity">
    <text evidence="2">Belongs to the UDP-glycosyltransferase family.</text>
</comment>
<dbReference type="Pfam" id="PF00201">
    <property type="entry name" value="UDPGT"/>
    <property type="match status" value="1"/>
</dbReference>
<evidence type="ECO:0000256" key="6">
    <source>
        <dbReference type="ARBA" id="ARBA00022692"/>
    </source>
</evidence>
<dbReference type="PANTHER" id="PTHR48043:SF161">
    <property type="entry name" value="UDP GLUCURONOSYLTRANSFERASE FAMILY 1 MEMBER A1"/>
    <property type="match status" value="1"/>
</dbReference>
<dbReference type="AlphaFoldDB" id="A0A7K6C6A0"/>
<dbReference type="GO" id="GO:0015020">
    <property type="term" value="F:glucuronosyltransferase activity"/>
    <property type="evidence" value="ECO:0007669"/>
    <property type="project" value="UniProtKB-EC"/>
</dbReference>
<protein>
    <recommendedName>
        <fullName evidence="3">glucuronosyltransferase</fullName>
        <ecNumber evidence="3">2.4.1.17</ecNumber>
    </recommendedName>
</protein>
<keyword evidence="4" id="KW-0328">Glycosyltransferase</keyword>
<evidence type="ECO:0000256" key="9">
    <source>
        <dbReference type="ARBA" id="ARBA00023180"/>
    </source>
</evidence>
<dbReference type="InterPro" id="IPR050271">
    <property type="entry name" value="UDP-glycosyltransferase"/>
</dbReference>
<reference evidence="11 12" key="1">
    <citation type="submission" date="2019-09" db="EMBL/GenBank/DDBJ databases">
        <title>Bird 10,000 Genomes (B10K) Project - Family phase.</title>
        <authorList>
            <person name="Zhang G."/>
        </authorList>
    </citation>
    <scope>NUCLEOTIDE SEQUENCE [LARGE SCALE GENOMIC DNA]</scope>
    <source>
        <strain evidence="11">B10K-DU-012-10</strain>
        <tissue evidence="11">Blood</tissue>
    </source>
</reference>
<organism evidence="11 12">
    <name type="scientific">Ptilonorhynchus violaceus</name>
    <name type="common">Satin bowerbird</name>
    <name type="synonym">Pyrrhocorax violaceus</name>
    <dbReference type="NCBI Taxonomy" id="28724"/>
    <lineage>
        <taxon>Eukaryota</taxon>
        <taxon>Metazoa</taxon>
        <taxon>Chordata</taxon>
        <taxon>Craniata</taxon>
        <taxon>Vertebrata</taxon>
        <taxon>Euteleostomi</taxon>
        <taxon>Archelosauria</taxon>
        <taxon>Archosauria</taxon>
        <taxon>Dinosauria</taxon>
        <taxon>Saurischia</taxon>
        <taxon>Theropoda</taxon>
        <taxon>Coelurosauria</taxon>
        <taxon>Aves</taxon>
        <taxon>Neognathae</taxon>
        <taxon>Neoaves</taxon>
        <taxon>Telluraves</taxon>
        <taxon>Australaves</taxon>
        <taxon>Passeriformes</taxon>
        <taxon>Ptilonorhynchidae</taxon>
        <taxon>Ptilonorhynchus</taxon>
    </lineage>
</organism>
<sequence>AGVLVFLSLLCSAGGGELLAVPMDGSHWLSLRSLLVALGQKGHQIVTVAPEGSSNVEASAYYSLRTYPVPLRREKLRTRVRSFGNDLFERKPFLQRITALREKVLLFSSLYSSSCSSLLHNKDLMRYLQSSKFDAVLTDPVVPCGQILALYLSIPSVFSLRGLPCSSDLQAARCPDFPFYVPRTFTDNSDRMTFIQHVESSVLKSLDSFLCNFAYLPFELLASDVLHRPVRVEELLSHGSIWLERMDFGFEYPMPAMPSIVFVEGINCGKKNPLSQ</sequence>
<dbReference type="FunFam" id="3.40.50.2000:FF:000066">
    <property type="entry name" value="UDP-glucuronosyltransferase 1-1"/>
    <property type="match status" value="1"/>
</dbReference>
<name>A0A7K6C6A0_PTIVI</name>
<comment type="subcellular location">
    <subcellularLocation>
        <location evidence="1">Membrane</location>
        <topology evidence="1">Single-pass membrane protein</topology>
    </subcellularLocation>
</comment>
<evidence type="ECO:0000313" key="11">
    <source>
        <dbReference type="EMBL" id="NWV10199.1"/>
    </source>
</evidence>
<evidence type="ECO:0000256" key="5">
    <source>
        <dbReference type="ARBA" id="ARBA00022679"/>
    </source>
</evidence>
<feature type="chain" id="PRO_5029494781" description="glucuronosyltransferase" evidence="10">
    <location>
        <begin position="16"/>
        <end position="276"/>
    </location>
</feature>
<dbReference type="InterPro" id="IPR002213">
    <property type="entry name" value="UDP_glucos_trans"/>
</dbReference>
<proteinExistence type="inferred from homology"/>
<accession>A0A7K6C6A0</accession>
<dbReference type="Gene3D" id="3.40.50.2000">
    <property type="entry name" value="Glycogen Phosphorylase B"/>
    <property type="match status" value="1"/>
</dbReference>
<evidence type="ECO:0000256" key="8">
    <source>
        <dbReference type="ARBA" id="ARBA00022989"/>
    </source>
</evidence>
<dbReference type="SUPFAM" id="SSF53756">
    <property type="entry name" value="UDP-Glycosyltransferase/glycogen phosphorylase"/>
    <property type="match status" value="1"/>
</dbReference>
<dbReference type="EMBL" id="VZRJ01008589">
    <property type="protein sequence ID" value="NWV10199.1"/>
    <property type="molecule type" value="Genomic_DNA"/>
</dbReference>
<keyword evidence="5 11" id="KW-0808">Transferase</keyword>
<feature type="non-terminal residue" evidence="11">
    <location>
        <position position="1"/>
    </location>
</feature>
<dbReference type="PANTHER" id="PTHR48043">
    <property type="entry name" value="EG:EG0003.4 PROTEIN-RELATED"/>
    <property type="match status" value="1"/>
</dbReference>
<evidence type="ECO:0000256" key="4">
    <source>
        <dbReference type="ARBA" id="ARBA00022676"/>
    </source>
</evidence>
<keyword evidence="9" id="KW-0325">Glycoprotein</keyword>
<evidence type="ECO:0000256" key="2">
    <source>
        <dbReference type="ARBA" id="ARBA00009995"/>
    </source>
</evidence>
<evidence type="ECO:0000256" key="7">
    <source>
        <dbReference type="ARBA" id="ARBA00022729"/>
    </source>
</evidence>
<keyword evidence="8" id="KW-1133">Transmembrane helix</keyword>
<evidence type="ECO:0000313" key="12">
    <source>
        <dbReference type="Proteomes" id="UP000584880"/>
    </source>
</evidence>
<keyword evidence="12" id="KW-1185">Reference proteome</keyword>
<evidence type="ECO:0000256" key="3">
    <source>
        <dbReference type="ARBA" id="ARBA00012544"/>
    </source>
</evidence>
<gene>
    <name evidence="11" type="primary">Ugt1a1_0</name>
    <name evidence="11" type="ORF">PTIVIO_R14730</name>
</gene>
<feature type="non-terminal residue" evidence="11">
    <location>
        <position position="276"/>
    </location>
</feature>
<feature type="signal peptide" evidence="10">
    <location>
        <begin position="1"/>
        <end position="15"/>
    </location>
</feature>
<keyword evidence="7 10" id="KW-0732">Signal</keyword>
<keyword evidence="6" id="KW-0812">Transmembrane</keyword>
<dbReference type="GO" id="GO:0016020">
    <property type="term" value="C:membrane"/>
    <property type="evidence" value="ECO:0007669"/>
    <property type="project" value="UniProtKB-SubCell"/>
</dbReference>